<evidence type="ECO:0000256" key="8">
    <source>
        <dbReference type="PROSITE-ProRule" id="PRU00125"/>
    </source>
</evidence>
<keyword evidence="4" id="KW-0677">Repeat</keyword>
<dbReference type="InterPro" id="IPR001781">
    <property type="entry name" value="Znf_LIM"/>
</dbReference>
<dbReference type="EnsemblMetazoa" id="GAUT018150-RA">
    <property type="protein sequence ID" value="GAUT018150-PA"/>
    <property type="gene ID" value="GAUT018150"/>
</dbReference>
<comment type="subcellular location">
    <subcellularLocation>
        <location evidence="1">Nucleus</location>
    </subcellularLocation>
</comment>
<keyword evidence="6 8" id="KW-0440">LIM domain</keyword>
<keyword evidence="2" id="KW-0517">Myogenesis</keyword>
<dbReference type="GO" id="GO:0046872">
    <property type="term" value="F:metal ion binding"/>
    <property type="evidence" value="ECO:0007669"/>
    <property type="project" value="UniProtKB-KW"/>
</dbReference>
<evidence type="ECO:0000256" key="6">
    <source>
        <dbReference type="ARBA" id="ARBA00023038"/>
    </source>
</evidence>
<evidence type="ECO:0000256" key="2">
    <source>
        <dbReference type="ARBA" id="ARBA00022541"/>
    </source>
</evidence>
<proteinExistence type="predicted"/>
<dbReference type="VEuPathDB" id="VectorBase:GAUT018150"/>
<dbReference type="PROSITE" id="PS50023">
    <property type="entry name" value="LIM_DOMAIN_2"/>
    <property type="match status" value="2"/>
</dbReference>
<sequence>MDTLLRGMSSVMRLEDIKHFGRSEHAPRADIVDVSKIKARPGECCPRCGGVVFAAELVLSKGREWHRKCFKCRDCTKTLDSIIACDGPDKEVYCKTCYGKKWGPHGYGFACGFGFLQRDGMTEEQIAASRPYASPDTTSIKAPEDSMLACDGPDKEIYCKACYGKNFGPKGFGYGHTPTLVSTSGQNTMQYPERKPFSGYKSSSGCPRCDFAVYAAEQMISKSRIWHKRCFHCSDCRKSLNSTNLNDGPDGDIYCRACNGRNFGPKGVGYC</sequence>
<dbReference type="SUPFAM" id="SSF57716">
    <property type="entry name" value="Glucocorticoid receptor-like (DNA-binding domain)"/>
    <property type="match status" value="5"/>
</dbReference>
<evidence type="ECO:0000256" key="7">
    <source>
        <dbReference type="ARBA" id="ARBA00023242"/>
    </source>
</evidence>
<reference evidence="10" key="1">
    <citation type="submission" date="2020-05" db="UniProtKB">
        <authorList>
            <consortium name="EnsemblMetazoa"/>
        </authorList>
    </citation>
    <scope>IDENTIFICATION</scope>
    <source>
        <strain evidence="10">TTRI</strain>
    </source>
</reference>
<evidence type="ECO:0000256" key="1">
    <source>
        <dbReference type="ARBA" id="ARBA00004123"/>
    </source>
</evidence>
<dbReference type="GO" id="GO:0060537">
    <property type="term" value="P:muscle tissue development"/>
    <property type="evidence" value="ECO:0007669"/>
    <property type="project" value="TreeGrafter"/>
</dbReference>
<dbReference type="FunFam" id="2.10.110.10:FF:000001">
    <property type="entry name" value="Cysteine and glycine-rich protein 1"/>
    <property type="match status" value="2"/>
</dbReference>
<evidence type="ECO:0000256" key="3">
    <source>
        <dbReference type="ARBA" id="ARBA00022723"/>
    </source>
</evidence>
<keyword evidence="7" id="KW-0539">Nucleus</keyword>
<dbReference type="CDD" id="cd09326">
    <property type="entry name" value="LIM_CRP_like"/>
    <property type="match status" value="2"/>
</dbReference>
<dbReference type="PANTHER" id="PTHR24215">
    <property type="entry name" value="RHO-GTPASE-ACTIVATING PROTEIN LRG1"/>
    <property type="match status" value="1"/>
</dbReference>
<evidence type="ECO:0000256" key="4">
    <source>
        <dbReference type="ARBA" id="ARBA00022737"/>
    </source>
</evidence>
<dbReference type="Gene3D" id="2.10.110.10">
    <property type="entry name" value="Cysteine Rich Protein"/>
    <property type="match status" value="2"/>
</dbReference>
<dbReference type="GO" id="GO:0008307">
    <property type="term" value="F:structural constituent of muscle"/>
    <property type="evidence" value="ECO:0007669"/>
    <property type="project" value="TreeGrafter"/>
</dbReference>
<feature type="domain" description="LIM zinc-binding" evidence="9">
    <location>
        <begin position="43"/>
        <end position="104"/>
    </location>
</feature>
<evidence type="ECO:0000259" key="9">
    <source>
        <dbReference type="PROSITE" id="PS50023"/>
    </source>
</evidence>
<keyword evidence="3 8" id="KW-0479">Metal-binding</keyword>
<dbReference type="AlphaFoldDB" id="A0A1A9UWK4"/>
<dbReference type="GO" id="GO:0005634">
    <property type="term" value="C:nucleus"/>
    <property type="evidence" value="ECO:0007669"/>
    <property type="project" value="UniProtKB-SubCell"/>
</dbReference>
<organism evidence="10 11">
    <name type="scientific">Glossina austeni</name>
    <name type="common">Savannah tsetse fly</name>
    <dbReference type="NCBI Taxonomy" id="7395"/>
    <lineage>
        <taxon>Eukaryota</taxon>
        <taxon>Metazoa</taxon>
        <taxon>Ecdysozoa</taxon>
        <taxon>Arthropoda</taxon>
        <taxon>Hexapoda</taxon>
        <taxon>Insecta</taxon>
        <taxon>Pterygota</taxon>
        <taxon>Neoptera</taxon>
        <taxon>Endopterygota</taxon>
        <taxon>Diptera</taxon>
        <taxon>Brachycera</taxon>
        <taxon>Muscomorpha</taxon>
        <taxon>Hippoboscoidea</taxon>
        <taxon>Glossinidae</taxon>
        <taxon>Glossina</taxon>
    </lineage>
</organism>
<evidence type="ECO:0000256" key="5">
    <source>
        <dbReference type="ARBA" id="ARBA00022833"/>
    </source>
</evidence>
<dbReference type="STRING" id="7395.A0A1A9UWK4"/>
<dbReference type="PROSITE" id="PS00478">
    <property type="entry name" value="LIM_DOMAIN_1"/>
    <property type="match status" value="2"/>
</dbReference>
<dbReference type="GO" id="GO:0045214">
    <property type="term" value="P:sarcomere organization"/>
    <property type="evidence" value="ECO:0007669"/>
    <property type="project" value="TreeGrafter"/>
</dbReference>
<dbReference type="Pfam" id="PF00412">
    <property type="entry name" value="LIM"/>
    <property type="match status" value="2"/>
</dbReference>
<dbReference type="GO" id="GO:0042805">
    <property type="term" value="F:actinin binding"/>
    <property type="evidence" value="ECO:0007669"/>
    <property type="project" value="TreeGrafter"/>
</dbReference>
<evidence type="ECO:0000313" key="10">
    <source>
        <dbReference type="EnsemblMetazoa" id="GAUT018150-PA"/>
    </source>
</evidence>
<keyword evidence="5 8" id="KW-0862">Zinc</keyword>
<evidence type="ECO:0000313" key="11">
    <source>
        <dbReference type="Proteomes" id="UP000078200"/>
    </source>
</evidence>
<dbReference type="GO" id="GO:0030018">
    <property type="term" value="C:Z disc"/>
    <property type="evidence" value="ECO:0007669"/>
    <property type="project" value="TreeGrafter"/>
</dbReference>
<feature type="domain" description="LIM zinc-binding" evidence="9">
    <location>
        <begin position="204"/>
        <end position="265"/>
    </location>
</feature>
<accession>A0A1A9UWK4</accession>
<keyword evidence="11" id="KW-1185">Reference proteome</keyword>
<name>A0A1A9UWK4_GLOAU</name>
<dbReference type="SMART" id="SM00132">
    <property type="entry name" value="LIM"/>
    <property type="match status" value="2"/>
</dbReference>
<dbReference type="Proteomes" id="UP000078200">
    <property type="component" value="Unassembled WGS sequence"/>
</dbReference>
<dbReference type="GO" id="GO:0007517">
    <property type="term" value="P:muscle organ development"/>
    <property type="evidence" value="ECO:0007669"/>
    <property type="project" value="UniProtKB-KW"/>
</dbReference>
<protein>
    <recommendedName>
        <fullName evidence="9">LIM zinc-binding domain-containing protein</fullName>
    </recommendedName>
</protein>
<dbReference type="PANTHER" id="PTHR24215:SF35">
    <property type="entry name" value="MUSCLE LIM PROTEIN MLP84B"/>
    <property type="match status" value="1"/>
</dbReference>